<reference evidence="1 2" key="1">
    <citation type="submission" date="2018-02" db="EMBL/GenBank/DDBJ databases">
        <title>Genome sequence of the basidiomycete white-rot fungus Phlebia centrifuga.</title>
        <authorList>
            <person name="Granchi Z."/>
            <person name="Peng M."/>
            <person name="de Vries R.P."/>
            <person name="Hilden K."/>
            <person name="Makela M.R."/>
            <person name="Grigoriev I."/>
            <person name="Riley R."/>
        </authorList>
    </citation>
    <scope>NUCLEOTIDE SEQUENCE [LARGE SCALE GENOMIC DNA]</scope>
    <source>
        <strain evidence="1 2">FBCC195</strain>
    </source>
</reference>
<comment type="caution">
    <text evidence="1">The sequence shown here is derived from an EMBL/GenBank/DDBJ whole genome shotgun (WGS) entry which is preliminary data.</text>
</comment>
<keyword evidence="2" id="KW-1185">Reference proteome</keyword>
<evidence type="ECO:0000313" key="1">
    <source>
        <dbReference type="EMBL" id="PSR75330.1"/>
    </source>
</evidence>
<evidence type="ECO:0000313" key="2">
    <source>
        <dbReference type="Proteomes" id="UP000186601"/>
    </source>
</evidence>
<dbReference type="AlphaFoldDB" id="A0A2R6NRG2"/>
<proteinExistence type="predicted"/>
<accession>A0A2R6NRG2</accession>
<protein>
    <submittedName>
        <fullName evidence="1">Uncharacterized protein</fullName>
    </submittedName>
</protein>
<name>A0A2R6NRG2_9APHY</name>
<dbReference type="OrthoDB" id="2758168at2759"/>
<dbReference type="EMBL" id="MLYV02000906">
    <property type="protein sequence ID" value="PSR75330.1"/>
    <property type="molecule type" value="Genomic_DNA"/>
</dbReference>
<sequence>MPEPVVSQGPCSLSDASIIIELGAGRVSDEITKPSFPLLYAANERPNHTKFPQGTQGFLYYHAPKWAPQLAGQLRFRITPSSDPATFSSGRDLTSRGLPWRKSLFSISALHSQTLLWMLIRDGLVTDHLLAICKNLNESMTILGGRPSHRSTAIIYALRQPFYIHFGATRRLYIINISNGEETIDSALVMLPMDKEKRALFQGLHGYYCCNLSKFNNYPPVGASAICRFESAQYEGKRTVVIRLVKILEPPNISNFPPMAEGDLLRTRRNIWRYKIVDGEGGSISGDRRRALGLLKEYPDASFDYAV</sequence>
<dbReference type="Proteomes" id="UP000186601">
    <property type="component" value="Unassembled WGS sequence"/>
</dbReference>
<organism evidence="1 2">
    <name type="scientific">Hermanssonia centrifuga</name>
    <dbReference type="NCBI Taxonomy" id="98765"/>
    <lineage>
        <taxon>Eukaryota</taxon>
        <taxon>Fungi</taxon>
        <taxon>Dikarya</taxon>
        <taxon>Basidiomycota</taxon>
        <taxon>Agaricomycotina</taxon>
        <taxon>Agaricomycetes</taxon>
        <taxon>Polyporales</taxon>
        <taxon>Meruliaceae</taxon>
        <taxon>Hermanssonia</taxon>
    </lineage>
</organism>
<gene>
    <name evidence="1" type="ORF">PHLCEN_2v9193</name>
</gene>